<feature type="domain" description="N-acetyltransferase" evidence="1">
    <location>
        <begin position="4"/>
        <end position="151"/>
    </location>
</feature>
<evidence type="ECO:0000313" key="2">
    <source>
        <dbReference type="EMBL" id="BDX04901.1"/>
    </source>
</evidence>
<keyword evidence="3" id="KW-1185">Reference proteome</keyword>
<dbReference type="PROSITE" id="PS51186">
    <property type="entry name" value="GNAT"/>
    <property type="match status" value="1"/>
</dbReference>
<dbReference type="GO" id="GO:0016747">
    <property type="term" value="F:acyltransferase activity, transferring groups other than amino-acyl groups"/>
    <property type="evidence" value="ECO:0007669"/>
    <property type="project" value="InterPro"/>
</dbReference>
<protein>
    <submittedName>
        <fullName evidence="2">N-acetyltransferase</fullName>
    </submittedName>
</protein>
<reference evidence="2" key="1">
    <citation type="submission" date="2023-01" db="EMBL/GenBank/DDBJ databases">
        <title>Complete genome sequence of Planctobacterium marinum strain Dej080120_11.</title>
        <authorList>
            <person name="Ueki S."/>
            <person name="Maruyama F."/>
        </authorList>
    </citation>
    <scope>NUCLEOTIDE SEQUENCE</scope>
    <source>
        <strain evidence="2">Dej080120_11</strain>
    </source>
</reference>
<dbReference type="InterPro" id="IPR016181">
    <property type="entry name" value="Acyl_CoA_acyltransferase"/>
</dbReference>
<gene>
    <name evidence="2" type="ORF">MACH26_04220</name>
</gene>
<evidence type="ECO:0000313" key="3">
    <source>
        <dbReference type="Proteomes" id="UP001333710"/>
    </source>
</evidence>
<organism evidence="2 3">
    <name type="scientific">Planctobacterium marinum</name>
    <dbReference type="NCBI Taxonomy" id="1631968"/>
    <lineage>
        <taxon>Bacteria</taxon>
        <taxon>Pseudomonadati</taxon>
        <taxon>Pseudomonadota</taxon>
        <taxon>Gammaproteobacteria</taxon>
        <taxon>Alteromonadales</taxon>
        <taxon>Alteromonadaceae</taxon>
        <taxon>Planctobacterium</taxon>
    </lineage>
</organism>
<dbReference type="InterPro" id="IPR000182">
    <property type="entry name" value="GNAT_dom"/>
</dbReference>
<sequence length="151" mass="17116">MSQLFFSDYHSIDYDACLSLFDSNCPDAFHPAERLDFEAFLLDLPGPYLLLHHQKHGLIGCGGYAYHKKNHSADLCWGMIHSTYQRQGFGTALLQERLARIRLNPEIESVSLCTAPDTVAYYHRFNFQIQQTIKDGFAPGADRIDMAMALA</sequence>
<dbReference type="Gene3D" id="3.40.630.30">
    <property type="match status" value="1"/>
</dbReference>
<evidence type="ECO:0000259" key="1">
    <source>
        <dbReference type="PROSITE" id="PS51186"/>
    </source>
</evidence>
<accession>A0AA48HHR8</accession>
<dbReference type="AlphaFoldDB" id="A0AA48HHR8"/>
<proteinExistence type="predicted"/>
<dbReference type="Pfam" id="PF00583">
    <property type="entry name" value="Acetyltransf_1"/>
    <property type="match status" value="1"/>
</dbReference>
<dbReference type="Proteomes" id="UP001333710">
    <property type="component" value="Chromosome"/>
</dbReference>
<dbReference type="CDD" id="cd04301">
    <property type="entry name" value="NAT_SF"/>
    <property type="match status" value="1"/>
</dbReference>
<dbReference type="RefSeq" id="WP_338290778.1">
    <property type="nucleotide sequence ID" value="NZ_AP027272.1"/>
</dbReference>
<dbReference type="SUPFAM" id="SSF55729">
    <property type="entry name" value="Acyl-CoA N-acyltransferases (Nat)"/>
    <property type="match status" value="1"/>
</dbReference>
<dbReference type="EMBL" id="AP027272">
    <property type="protein sequence ID" value="BDX04901.1"/>
    <property type="molecule type" value="Genomic_DNA"/>
</dbReference>
<dbReference type="KEGG" id="pmaw:MACH26_04220"/>
<name>A0AA48HHR8_9ALTE</name>